<dbReference type="PANTHER" id="PTHR19229">
    <property type="entry name" value="ATP-BINDING CASSETTE TRANSPORTER SUBFAMILY A ABCA"/>
    <property type="match status" value="1"/>
</dbReference>
<dbReference type="SUPFAM" id="SSF52540">
    <property type="entry name" value="P-loop containing nucleoside triphosphate hydrolases"/>
    <property type="match status" value="2"/>
</dbReference>
<evidence type="ECO:0000313" key="10">
    <source>
        <dbReference type="Proteomes" id="UP000759131"/>
    </source>
</evidence>
<dbReference type="GO" id="GO:0016020">
    <property type="term" value="C:membrane"/>
    <property type="evidence" value="ECO:0007669"/>
    <property type="project" value="UniProtKB-SubCell"/>
</dbReference>
<dbReference type="InterPro" id="IPR003593">
    <property type="entry name" value="AAA+_ATPase"/>
</dbReference>
<feature type="transmembrane region" description="Helical" evidence="7">
    <location>
        <begin position="167"/>
        <end position="188"/>
    </location>
</feature>
<feature type="transmembrane region" description="Helical" evidence="7">
    <location>
        <begin position="246"/>
        <end position="272"/>
    </location>
</feature>
<evidence type="ECO:0000259" key="8">
    <source>
        <dbReference type="PROSITE" id="PS50893"/>
    </source>
</evidence>
<dbReference type="InterPro" id="IPR026082">
    <property type="entry name" value="ABCA"/>
</dbReference>
<dbReference type="AlphaFoldDB" id="A0A7R9Q4P4"/>
<dbReference type="Gene3D" id="3.40.50.300">
    <property type="entry name" value="P-loop containing nucleotide triphosphate hydrolases"/>
    <property type="match status" value="2"/>
</dbReference>
<dbReference type="InterPro" id="IPR027417">
    <property type="entry name" value="P-loop_NTPase"/>
</dbReference>
<feature type="transmembrane region" description="Helical" evidence="7">
    <location>
        <begin position="99"/>
        <end position="129"/>
    </location>
</feature>
<gene>
    <name evidence="9" type="ORF">OSB1V03_LOCUS11567</name>
</gene>
<dbReference type="Pfam" id="PF12698">
    <property type="entry name" value="ABC2_membrane_3"/>
    <property type="match status" value="2"/>
</dbReference>
<protein>
    <recommendedName>
        <fullName evidence="8">ABC transporter domain-containing protein</fullName>
    </recommendedName>
</protein>
<keyword evidence="10" id="KW-1185">Reference proteome</keyword>
<keyword evidence="2 7" id="KW-0812">Transmembrane</keyword>
<dbReference type="GO" id="GO:0005524">
    <property type="term" value="F:ATP binding"/>
    <property type="evidence" value="ECO:0007669"/>
    <property type="project" value="UniProtKB-KW"/>
</dbReference>
<dbReference type="PROSITE" id="PS50893">
    <property type="entry name" value="ABC_TRANSPORTER_2"/>
    <property type="match status" value="1"/>
</dbReference>
<dbReference type="CDD" id="cd03263">
    <property type="entry name" value="ABC_subfamily_A"/>
    <property type="match status" value="1"/>
</dbReference>
<evidence type="ECO:0000256" key="4">
    <source>
        <dbReference type="ARBA" id="ARBA00022840"/>
    </source>
</evidence>
<dbReference type="EMBL" id="CAJPIZ010009069">
    <property type="protein sequence ID" value="CAG2111588.1"/>
    <property type="molecule type" value="Genomic_DNA"/>
</dbReference>
<sequence>RMDFVRIQLAVYELYIDYLEYWVKRHELPSDVAAVETRAIPYPRYLKSSSVGSMNMLEVLGMLVITSYIIMCPLIVKRICDEKAAKAKEMLKMMGLSDWVFWGSHFINYFIIMFIQSVLIVVFLCVGFGGLPFVVYSNAFVLLIALVLFNINTILNSMLITTMFNRPVIGVVVSVIWFEVSHAVPMGALSTMYNQDMDVEGTTNSRILSCFQPNSAMQWMFTVMGQCETYGYGLTWPNLWSNVPRYGHFTGGLVLLLQLMSIFYYVLLIWYVDNVWPWQFGIPKPVYYPFLLSYWFPNRGKTTDTNDTIDAKTGRNLAHFEREPLNTRVGIKCEKLHKMFGNKTAVGDMSLNIYGGQITVLLGHNGAGKTTTMNMITGIFPPTSGTAYIGGYDIRQQTRRARKSLGLCPQENILYSELDVSQHLKLYAILKGHPWADVDKEVQKMAALVDLTDKANTMSTDLSGGMKRKLSLGIAMIGNTEILILDEPTSGMDPEARRHMWDVLQNIRSERTILLTTHYMEEADALGDRIVIMSEGHIKCCGSPMFLKKAFGAGYHLRIAKNREFNSQSVLNIVRKTMPNAEIKSEINSEIIYSLENSDELERNNNESTTSRQLIQLFAHLESNKQELNIETFGLTVTTMEDVFLRVGNEYMDNSSADELSKAATNSPQGTDLLSHNITKNTGNKLMAQQFWALFMKRFHYAKRYWPMIVLQTVLPAILFMCILLLDQSLKRATTETSTVSLELNLKTMYGPTEGFVQSDLKDFNDKYIKVSANEDMKTQVITVNPNNWTLSGNRGDDITKYINTYLVGAQINTTTKANKTSLILIPWYNKEAIHALPVSINVIYETLLKQKFNDKPSITLYNHPILSDQSANNMGMIMVTMVVTCLLLVPLTVPFIGASYALFPIHERITQSKLLQLMNGISVHTFWAASYLFDIINHLLASIILFIVFAIFDCDKIFMGNASNAGGLFLLFLMFGLSAIPLAYLFSLRLKQPSTGYAVLVVVYLLSGIALSLTVFFVSMQKPKAADALEGVANIMPVYAMSHGIQKLYKLGSYADVCNKMTREHLAQRCDNSNYRIDKSSDYWGCCVNLCKPTHECYYERNAFQWGKYGIVTELVYMIVTAFVYLLILSLIESNFQKIKYMFNKNSKITEMVNNGYSTGQQNVVLNVGTGGQDMDSDVSAEMKRIKGLVGANRGTTDAIVVQNLCKTFKAFPAVDNLSFGVHKEECFGLLGVNGAGKTTTF</sequence>
<dbReference type="GO" id="GO:0005319">
    <property type="term" value="F:lipid transporter activity"/>
    <property type="evidence" value="ECO:0007669"/>
    <property type="project" value="TreeGrafter"/>
</dbReference>
<feature type="transmembrane region" description="Helical" evidence="7">
    <location>
        <begin position="927"/>
        <end position="953"/>
    </location>
</feature>
<dbReference type="PANTHER" id="PTHR19229:SF250">
    <property type="entry name" value="ABC TRANSPORTER DOMAIN-CONTAINING PROTEIN-RELATED"/>
    <property type="match status" value="1"/>
</dbReference>
<accession>A0A7R9Q4P4</accession>
<evidence type="ECO:0000256" key="3">
    <source>
        <dbReference type="ARBA" id="ARBA00022741"/>
    </source>
</evidence>
<feature type="non-terminal residue" evidence="9">
    <location>
        <position position="1"/>
    </location>
</feature>
<keyword evidence="6 7" id="KW-0472">Membrane</keyword>
<dbReference type="GO" id="GO:0140359">
    <property type="term" value="F:ABC-type transporter activity"/>
    <property type="evidence" value="ECO:0007669"/>
    <property type="project" value="InterPro"/>
</dbReference>
<dbReference type="SMART" id="SM00382">
    <property type="entry name" value="AAA"/>
    <property type="match status" value="1"/>
</dbReference>
<name>A0A7R9Q4P4_9ACAR</name>
<evidence type="ECO:0000256" key="6">
    <source>
        <dbReference type="ARBA" id="ARBA00023136"/>
    </source>
</evidence>
<keyword evidence="4" id="KW-0067">ATP-binding</keyword>
<organism evidence="9">
    <name type="scientific">Medioppia subpectinata</name>
    <dbReference type="NCBI Taxonomy" id="1979941"/>
    <lineage>
        <taxon>Eukaryota</taxon>
        <taxon>Metazoa</taxon>
        <taxon>Ecdysozoa</taxon>
        <taxon>Arthropoda</taxon>
        <taxon>Chelicerata</taxon>
        <taxon>Arachnida</taxon>
        <taxon>Acari</taxon>
        <taxon>Acariformes</taxon>
        <taxon>Sarcoptiformes</taxon>
        <taxon>Oribatida</taxon>
        <taxon>Brachypylina</taxon>
        <taxon>Oppioidea</taxon>
        <taxon>Oppiidae</taxon>
        <taxon>Medioppia</taxon>
    </lineage>
</organism>
<feature type="transmembrane region" description="Helical" evidence="7">
    <location>
        <begin position="1116"/>
        <end position="1133"/>
    </location>
</feature>
<comment type="subcellular location">
    <subcellularLocation>
        <location evidence="1">Membrane</location>
        <topology evidence="1">Multi-pass membrane protein</topology>
    </subcellularLocation>
</comment>
<dbReference type="InterPro" id="IPR013525">
    <property type="entry name" value="ABC2_TM"/>
</dbReference>
<dbReference type="EMBL" id="OC863644">
    <property type="protein sequence ID" value="CAD7631158.1"/>
    <property type="molecule type" value="Genomic_DNA"/>
</dbReference>
<feature type="transmembrane region" description="Helical" evidence="7">
    <location>
        <begin position="998"/>
        <end position="1019"/>
    </location>
</feature>
<feature type="transmembrane region" description="Helical" evidence="7">
    <location>
        <begin position="135"/>
        <end position="155"/>
    </location>
</feature>
<evidence type="ECO:0000256" key="1">
    <source>
        <dbReference type="ARBA" id="ARBA00004141"/>
    </source>
</evidence>
<evidence type="ECO:0000256" key="5">
    <source>
        <dbReference type="ARBA" id="ARBA00022989"/>
    </source>
</evidence>
<keyword evidence="3" id="KW-0547">Nucleotide-binding</keyword>
<evidence type="ECO:0000256" key="2">
    <source>
        <dbReference type="ARBA" id="ARBA00022692"/>
    </source>
</evidence>
<feature type="non-terminal residue" evidence="9">
    <location>
        <position position="1243"/>
    </location>
</feature>
<dbReference type="InterPro" id="IPR003439">
    <property type="entry name" value="ABC_transporter-like_ATP-bd"/>
</dbReference>
<feature type="transmembrane region" description="Helical" evidence="7">
    <location>
        <begin position="59"/>
        <end position="79"/>
    </location>
</feature>
<feature type="transmembrane region" description="Helical" evidence="7">
    <location>
        <begin position="877"/>
        <end position="906"/>
    </location>
</feature>
<keyword evidence="5 7" id="KW-1133">Transmembrane helix</keyword>
<evidence type="ECO:0000256" key="7">
    <source>
        <dbReference type="SAM" id="Phobius"/>
    </source>
</evidence>
<feature type="domain" description="ABC transporter" evidence="8">
    <location>
        <begin position="331"/>
        <end position="560"/>
    </location>
</feature>
<dbReference type="OrthoDB" id="6435757at2759"/>
<proteinExistence type="predicted"/>
<dbReference type="PROSITE" id="PS00211">
    <property type="entry name" value="ABC_TRANSPORTER_1"/>
    <property type="match status" value="1"/>
</dbReference>
<reference evidence="9" key="1">
    <citation type="submission" date="2020-11" db="EMBL/GenBank/DDBJ databases">
        <authorList>
            <person name="Tran Van P."/>
        </authorList>
    </citation>
    <scope>NUCLEOTIDE SEQUENCE</scope>
</reference>
<dbReference type="FunFam" id="3.40.50.300:FF:000933">
    <property type="entry name" value="ABC transporter A family member 7"/>
    <property type="match status" value="1"/>
</dbReference>
<feature type="transmembrane region" description="Helical" evidence="7">
    <location>
        <begin position="965"/>
        <end position="986"/>
    </location>
</feature>
<dbReference type="InterPro" id="IPR017871">
    <property type="entry name" value="ABC_transporter-like_CS"/>
</dbReference>
<dbReference type="GO" id="GO:0016887">
    <property type="term" value="F:ATP hydrolysis activity"/>
    <property type="evidence" value="ECO:0007669"/>
    <property type="project" value="InterPro"/>
</dbReference>
<evidence type="ECO:0000313" key="9">
    <source>
        <dbReference type="EMBL" id="CAD7631158.1"/>
    </source>
</evidence>
<dbReference type="Proteomes" id="UP000759131">
    <property type="component" value="Unassembled WGS sequence"/>
</dbReference>
<dbReference type="Pfam" id="PF00005">
    <property type="entry name" value="ABC_tran"/>
    <property type="match status" value="1"/>
</dbReference>
<feature type="transmembrane region" description="Helical" evidence="7">
    <location>
        <begin position="705"/>
        <end position="726"/>
    </location>
</feature>